<keyword evidence="3" id="KW-1185">Reference proteome</keyword>
<comment type="caution">
    <text evidence="2">The sequence shown here is derived from an EMBL/GenBank/DDBJ whole genome shotgun (WGS) entry which is preliminary data.</text>
</comment>
<dbReference type="EMBL" id="JAAOAN010000733">
    <property type="protein sequence ID" value="KAF5700424.1"/>
    <property type="molecule type" value="Genomic_DNA"/>
</dbReference>
<feature type="region of interest" description="Disordered" evidence="1">
    <location>
        <begin position="69"/>
        <end position="92"/>
    </location>
</feature>
<dbReference type="OrthoDB" id="5087753at2759"/>
<dbReference type="Proteomes" id="UP000544331">
    <property type="component" value="Unassembled WGS sequence"/>
</dbReference>
<evidence type="ECO:0000313" key="2">
    <source>
        <dbReference type="EMBL" id="KAF5700424.1"/>
    </source>
</evidence>
<protein>
    <submittedName>
        <fullName evidence="2">Uncharacterized protein</fullName>
    </submittedName>
</protein>
<sequence>MTSNEDAGPSHQVASHQQIQHGYSDLAKNRDFLQMRVEVDGRIPFQRVHLWSSGEEGKTGTGRMKASTEQYKPSVHGPTVTPCPKAPTGEELIGDPKVTKEYVEVGLVAGDDPKKYSNREATTKSTSGKGKGKQTDPAILRRDENAMRVYIPVSEKLNPQAKFFENVSGDRRNRVKMLSENSRKAAALDQTSETRMAASLVPSLVEKISTAHPVVVTQPEHLATKLVLTWNTFIMSGAKDESLIDMLLATVEDSSVDLKYGPQTRTDGESAFFDFSCELTRAQSDELREEVARLNSKLRGIDPKLIMAVHNALRTDADDGGRDTELEDDHHLGDILPRNALLFFLECCIDMIPAAAHEDAVLREVKAILPFCQRYSNTCPRTPLQKAVDSGSTTHHPVTPQNFKAALLALKSYLEASVAHANRTVESVAGQHGALLKNTSMNALMKKLGNATDIPYATSLFEQVAALHAVEYGITAQAASKMNEDIIPLIDKMLNSVESSNP</sequence>
<organism evidence="2 3">
    <name type="scientific">Fusarium mundagurra</name>
    <dbReference type="NCBI Taxonomy" id="1567541"/>
    <lineage>
        <taxon>Eukaryota</taxon>
        <taxon>Fungi</taxon>
        <taxon>Dikarya</taxon>
        <taxon>Ascomycota</taxon>
        <taxon>Pezizomycotina</taxon>
        <taxon>Sordariomycetes</taxon>
        <taxon>Hypocreomycetidae</taxon>
        <taxon>Hypocreales</taxon>
        <taxon>Nectriaceae</taxon>
        <taxon>Fusarium</taxon>
        <taxon>Fusarium fujikuroi species complex</taxon>
    </lineage>
</organism>
<dbReference type="AlphaFoldDB" id="A0A8H6D1U0"/>
<feature type="region of interest" description="Disordered" evidence="1">
    <location>
        <begin position="1"/>
        <end position="22"/>
    </location>
</feature>
<name>A0A8H6D1U0_9HYPO</name>
<proteinExistence type="predicted"/>
<feature type="compositionally biased region" description="Basic and acidic residues" evidence="1">
    <location>
        <begin position="111"/>
        <end position="122"/>
    </location>
</feature>
<evidence type="ECO:0000313" key="3">
    <source>
        <dbReference type="Proteomes" id="UP000544331"/>
    </source>
</evidence>
<feature type="compositionally biased region" description="Polar residues" evidence="1">
    <location>
        <begin position="12"/>
        <end position="21"/>
    </location>
</feature>
<accession>A0A8H6D1U0</accession>
<reference evidence="2 3" key="1">
    <citation type="submission" date="2020-05" db="EMBL/GenBank/DDBJ databases">
        <title>Identification and distribution of gene clusters putatively required for synthesis of sphingolipid metabolism inhibitors in phylogenetically diverse species of the filamentous fungus Fusarium.</title>
        <authorList>
            <person name="Kim H.-S."/>
            <person name="Busman M."/>
            <person name="Brown D.W."/>
            <person name="Divon H."/>
            <person name="Uhlig S."/>
            <person name="Proctor R.H."/>
        </authorList>
    </citation>
    <scope>NUCLEOTIDE SEQUENCE [LARGE SCALE GENOMIC DNA]</scope>
    <source>
        <strain evidence="2 3">NRRL 66235</strain>
    </source>
</reference>
<gene>
    <name evidence="2" type="ORF">FMUND_14336</name>
</gene>
<evidence type="ECO:0000256" key="1">
    <source>
        <dbReference type="SAM" id="MobiDB-lite"/>
    </source>
</evidence>
<feature type="region of interest" description="Disordered" evidence="1">
    <location>
        <begin position="111"/>
        <end position="140"/>
    </location>
</feature>